<accession>A0A5C3KNL6</accession>
<reference evidence="1 2" key="1">
    <citation type="journal article" date="2019" name="Nat. Ecol. Evol.">
        <title>Megaphylogeny resolves global patterns of mushroom evolution.</title>
        <authorList>
            <person name="Varga T."/>
            <person name="Krizsan K."/>
            <person name="Foldi C."/>
            <person name="Dima B."/>
            <person name="Sanchez-Garcia M."/>
            <person name="Sanchez-Ramirez S."/>
            <person name="Szollosi G.J."/>
            <person name="Szarkandi J.G."/>
            <person name="Papp V."/>
            <person name="Albert L."/>
            <person name="Andreopoulos W."/>
            <person name="Angelini C."/>
            <person name="Antonin V."/>
            <person name="Barry K.W."/>
            <person name="Bougher N.L."/>
            <person name="Buchanan P."/>
            <person name="Buyck B."/>
            <person name="Bense V."/>
            <person name="Catcheside P."/>
            <person name="Chovatia M."/>
            <person name="Cooper J."/>
            <person name="Damon W."/>
            <person name="Desjardin D."/>
            <person name="Finy P."/>
            <person name="Geml J."/>
            <person name="Haridas S."/>
            <person name="Hughes K."/>
            <person name="Justo A."/>
            <person name="Karasinski D."/>
            <person name="Kautmanova I."/>
            <person name="Kiss B."/>
            <person name="Kocsube S."/>
            <person name="Kotiranta H."/>
            <person name="LaButti K.M."/>
            <person name="Lechner B.E."/>
            <person name="Liimatainen K."/>
            <person name="Lipzen A."/>
            <person name="Lukacs Z."/>
            <person name="Mihaltcheva S."/>
            <person name="Morgado L.N."/>
            <person name="Niskanen T."/>
            <person name="Noordeloos M.E."/>
            <person name="Ohm R.A."/>
            <person name="Ortiz-Santana B."/>
            <person name="Ovrebo C."/>
            <person name="Racz N."/>
            <person name="Riley R."/>
            <person name="Savchenko A."/>
            <person name="Shiryaev A."/>
            <person name="Soop K."/>
            <person name="Spirin V."/>
            <person name="Szebenyi C."/>
            <person name="Tomsovsky M."/>
            <person name="Tulloss R.E."/>
            <person name="Uehling J."/>
            <person name="Grigoriev I.V."/>
            <person name="Vagvolgyi C."/>
            <person name="Papp T."/>
            <person name="Martin F.M."/>
            <person name="Miettinen O."/>
            <person name="Hibbett D.S."/>
            <person name="Nagy L.G."/>
        </authorList>
    </citation>
    <scope>NUCLEOTIDE SEQUENCE [LARGE SCALE GENOMIC DNA]</scope>
    <source>
        <strain evidence="1 2">CBS 121175</strain>
    </source>
</reference>
<dbReference type="OrthoDB" id="3199068at2759"/>
<evidence type="ECO:0000313" key="1">
    <source>
        <dbReference type="EMBL" id="TFK21944.1"/>
    </source>
</evidence>
<dbReference type="Proteomes" id="UP000307440">
    <property type="component" value="Unassembled WGS sequence"/>
</dbReference>
<gene>
    <name evidence="1" type="ORF">FA15DRAFT_672076</name>
</gene>
<proteinExistence type="predicted"/>
<dbReference type="EMBL" id="ML210254">
    <property type="protein sequence ID" value="TFK21944.1"/>
    <property type="molecule type" value="Genomic_DNA"/>
</dbReference>
<dbReference type="AlphaFoldDB" id="A0A5C3KNL6"/>
<dbReference type="STRING" id="230819.A0A5C3KNL6"/>
<evidence type="ECO:0008006" key="3">
    <source>
        <dbReference type="Google" id="ProtNLM"/>
    </source>
</evidence>
<organism evidence="1 2">
    <name type="scientific">Coprinopsis marcescibilis</name>
    <name type="common">Agaric fungus</name>
    <name type="synonym">Psathyrella marcescibilis</name>
    <dbReference type="NCBI Taxonomy" id="230819"/>
    <lineage>
        <taxon>Eukaryota</taxon>
        <taxon>Fungi</taxon>
        <taxon>Dikarya</taxon>
        <taxon>Basidiomycota</taxon>
        <taxon>Agaricomycotina</taxon>
        <taxon>Agaricomycetes</taxon>
        <taxon>Agaricomycetidae</taxon>
        <taxon>Agaricales</taxon>
        <taxon>Agaricineae</taxon>
        <taxon>Psathyrellaceae</taxon>
        <taxon>Coprinopsis</taxon>
    </lineage>
</organism>
<name>A0A5C3KNL6_COPMA</name>
<protein>
    <recommendedName>
        <fullName evidence="3">BTB domain-containing protein</fullName>
    </recommendedName>
</protein>
<keyword evidence="2" id="KW-1185">Reference proteome</keyword>
<sequence>MPDSGFATTQASFSKYISARDDVYFLEPVFIKVEDTIFLVPKYHLARAKRLNIDLDESSEDTPINLAEKHDVTESDFRALMKLVHPLDIPVRYELISLIEWEAILKLCDMWGLDDIRAFAIDSVTPLLNNKPVSKIMLGREYGQKEWFKEGCIDLVQRNTGPDVHEGNLLSMEITIRIYQLRELAGGRGAFDARRAVENKFQDMLQADTLARRLRTM</sequence>
<evidence type="ECO:0000313" key="2">
    <source>
        <dbReference type="Proteomes" id="UP000307440"/>
    </source>
</evidence>